<name>A0A6A6P3F6_9PEZI</name>
<keyword evidence="3" id="KW-1185">Reference proteome</keyword>
<reference evidence="2" key="1">
    <citation type="journal article" date="2020" name="Stud. Mycol.">
        <title>101 Dothideomycetes genomes: a test case for predicting lifestyles and emergence of pathogens.</title>
        <authorList>
            <person name="Haridas S."/>
            <person name="Albert R."/>
            <person name="Binder M."/>
            <person name="Bloem J."/>
            <person name="Labutti K."/>
            <person name="Salamov A."/>
            <person name="Andreopoulos B."/>
            <person name="Baker S."/>
            <person name="Barry K."/>
            <person name="Bills G."/>
            <person name="Bluhm B."/>
            <person name="Cannon C."/>
            <person name="Castanera R."/>
            <person name="Culley D."/>
            <person name="Daum C."/>
            <person name="Ezra D."/>
            <person name="Gonzalez J."/>
            <person name="Henrissat B."/>
            <person name="Kuo A."/>
            <person name="Liang C."/>
            <person name="Lipzen A."/>
            <person name="Lutzoni F."/>
            <person name="Magnuson J."/>
            <person name="Mondo S."/>
            <person name="Nolan M."/>
            <person name="Ohm R."/>
            <person name="Pangilinan J."/>
            <person name="Park H.-J."/>
            <person name="Ramirez L."/>
            <person name="Alfaro M."/>
            <person name="Sun H."/>
            <person name="Tritt A."/>
            <person name="Yoshinaga Y."/>
            <person name="Zwiers L.-H."/>
            <person name="Turgeon B."/>
            <person name="Goodwin S."/>
            <person name="Spatafora J."/>
            <person name="Crous P."/>
            <person name="Grigoriev I."/>
        </authorList>
    </citation>
    <scope>NUCLEOTIDE SEQUENCE</scope>
    <source>
        <strain evidence="2">ATCC 16933</strain>
    </source>
</reference>
<feature type="compositionally biased region" description="Basic residues" evidence="1">
    <location>
        <begin position="34"/>
        <end position="54"/>
    </location>
</feature>
<dbReference type="EMBL" id="MU001677">
    <property type="protein sequence ID" value="KAF2458506.1"/>
    <property type="molecule type" value="Genomic_DNA"/>
</dbReference>
<feature type="region of interest" description="Disordered" evidence="1">
    <location>
        <begin position="1"/>
        <end position="111"/>
    </location>
</feature>
<organism evidence="2 3">
    <name type="scientific">Lineolata rhizophorae</name>
    <dbReference type="NCBI Taxonomy" id="578093"/>
    <lineage>
        <taxon>Eukaryota</taxon>
        <taxon>Fungi</taxon>
        <taxon>Dikarya</taxon>
        <taxon>Ascomycota</taxon>
        <taxon>Pezizomycotina</taxon>
        <taxon>Dothideomycetes</taxon>
        <taxon>Dothideomycetes incertae sedis</taxon>
        <taxon>Lineolatales</taxon>
        <taxon>Lineolataceae</taxon>
        <taxon>Lineolata</taxon>
    </lineage>
</organism>
<evidence type="ECO:0000313" key="3">
    <source>
        <dbReference type="Proteomes" id="UP000799766"/>
    </source>
</evidence>
<feature type="compositionally biased region" description="Gly residues" evidence="1">
    <location>
        <begin position="99"/>
        <end position="108"/>
    </location>
</feature>
<evidence type="ECO:0000256" key="1">
    <source>
        <dbReference type="SAM" id="MobiDB-lite"/>
    </source>
</evidence>
<dbReference type="AlphaFoldDB" id="A0A6A6P3F6"/>
<proteinExistence type="predicted"/>
<accession>A0A6A6P3F6</accession>
<evidence type="ECO:0000313" key="2">
    <source>
        <dbReference type="EMBL" id="KAF2458506.1"/>
    </source>
</evidence>
<protein>
    <submittedName>
        <fullName evidence="2">Uncharacterized protein</fullName>
    </submittedName>
</protein>
<dbReference type="Proteomes" id="UP000799766">
    <property type="component" value="Unassembled WGS sequence"/>
</dbReference>
<gene>
    <name evidence="2" type="ORF">BDY21DRAFT_340437</name>
</gene>
<feature type="compositionally biased region" description="Basic residues" evidence="1">
    <location>
        <begin position="75"/>
        <end position="98"/>
    </location>
</feature>
<feature type="compositionally biased region" description="Low complexity" evidence="1">
    <location>
        <begin position="59"/>
        <end position="74"/>
    </location>
</feature>
<feature type="compositionally biased region" description="Low complexity" evidence="1">
    <location>
        <begin position="1"/>
        <end position="12"/>
    </location>
</feature>
<sequence length="203" mass="21428">MAAISLLPRTPTLLPPLPSILPARPRTSLALTRPARHARLPFRRPRRRRIARRTGRTDGGAAAATRSGKGSRGAARGRGRRSGRGRGRGRRSQSRGRRCGLGGLGPRSGGVFTQGRGRRVCECCRRRGGRRRLEPVGGDARRVSAQLARRLLLRSVRAVLRAGCVGSGRARGRVRRVGRAGGAAARDARACGAGGVCDGVGAG</sequence>